<dbReference type="RefSeq" id="WP_367855741.1">
    <property type="nucleotide sequence ID" value="NZ_JBFOHK010000006.1"/>
</dbReference>
<feature type="chain" id="PRO_5044977410" description="Thiol:disulfide interchange protein" evidence="7">
    <location>
        <begin position="21"/>
        <end position="268"/>
    </location>
</feature>
<comment type="subcellular location">
    <subcellularLocation>
        <location evidence="1 7">Periplasm</location>
    </subcellularLocation>
</comment>
<keyword evidence="6 7" id="KW-0676">Redox-active center</keyword>
<evidence type="ECO:0000259" key="9">
    <source>
        <dbReference type="Pfam" id="PF13098"/>
    </source>
</evidence>
<dbReference type="Pfam" id="PF13098">
    <property type="entry name" value="Thioredoxin_2"/>
    <property type="match status" value="1"/>
</dbReference>
<dbReference type="Gene3D" id="3.40.30.10">
    <property type="entry name" value="Glutaredoxin"/>
    <property type="match status" value="1"/>
</dbReference>
<dbReference type="PANTHER" id="PTHR35272:SF3">
    <property type="entry name" value="THIOL:DISULFIDE INTERCHANGE PROTEIN DSBC"/>
    <property type="match status" value="1"/>
</dbReference>
<dbReference type="InterPro" id="IPR051470">
    <property type="entry name" value="Thiol:disulfide_interchange"/>
</dbReference>
<dbReference type="InterPro" id="IPR009094">
    <property type="entry name" value="DiS-bond_isomerase_DsbC/G_N_sf"/>
</dbReference>
<evidence type="ECO:0000259" key="8">
    <source>
        <dbReference type="Pfam" id="PF10411"/>
    </source>
</evidence>
<gene>
    <name evidence="10" type="ORF">ABQJ54_18165</name>
</gene>
<dbReference type="SUPFAM" id="SSF54423">
    <property type="entry name" value="DsbC/DsbG N-terminal domain-like"/>
    <property type="match status" value="1"/>
</dbReference>
<feature type="signal peptide" evidence="7">
    <location>
        <begin position="1"/>
        <end position="20"/>
    </location>
</feature>
<dbReference type="Proteomes" id="UP001556220">
    <property type="component" value="Unassembled WGS sequence"/>
</dbReference>
<keyword evidence="3 7" id="KW-0732">Signal</keyword>
<dbReference type="EMBL" id="JBFOHK010000006">
    <property type="protein sequence ID" value="MEW9573683.1"/>
    <property type="molecule type" value="Genomic_DNA"/>
</dbReference>
<dbReference type="InterPro" id="IPR033954">
    <property type="entry name" value="DiS-bond_Isoase_DsbC/G"/>
</dbReference>
<feature type="domain" description="Disulphide bond isomerase DsbC/G N-terminal" evidence="8">
    <location>
        <begin position="37"/>
        <end position="109"/>
    </location>
</feature>
<evidence type="ECO:0000256" key="2">
    <source>
        <dbReference type="ARBA" id="ARBA00009813"/>
    </source>
</evidence>
<feature type="domain" description="Thioredoxin-like fold" evidence="9">
    <location>
        <begin position="137"/>
        <end position="264"/>
    </location>
</feature>
<keyword evidence="4 7" id="KW-0574">Periplasm</keyword>
<protein>
    <recommendedName>
        <fullName evidence="7">Thiol:disulfide interchange protein</fullName>
    </recommendedName>
</protein>
<comment type="similarity">
    <text evidence="2 7">Belongs to the thioredoxin family. DsbC subfamily.</text>
</comment>
<evidence type="ECO:0000313" key="11">
    <source>
        <dbReference type="Proteomes" id="UP001556220"/>
    </source>
</evidence>
<dbReference type="CDD" id="cd03020">
    <property type="entry name" value="DsbA_DsbC_DsbG"/>
    <property type="match status" value="1"/>
</dbReference>
<evidence type="ECO:0000256" key="7">
    <source>
        <dbReference type="RuleBase" id="RU364038"/>
    </source>
</evidence>
<evidence type="ECO:0000313" key="10">
    <source>
        <dbReference type="EMBL" id="MEW9573683.1"/>
    </source>
</evidence>
<reference evidence="10 11" key="1">
    <citation type="submission" date="2024-06" db="EMBL/GenBank/DDBJ databases">
        <authorList>
            <person name="Woo H."/>
        </authorList>
    </citation>
    <scope>NUCLEOTIDE SEQUENCE [LARGE SCALE GENOMIC DNA]</scope>
    <source>
        <strain evidence="10 11">Si-c</strain>
    </source>
</reference>
<name>A0ABV3QIN3_9GAMM</name>
<comment type="function">
    <text evidence="7">Required for disulfide bond formation in some periplasmic proteins. Acts by transferring its disulfide bond to other proteins and is reduced in the process.</text>
</comment>
<dbReference type="Pfam" id="PF10411">
    <property type="entry name" value="DsbC_N"/>
    <property type="match status" value="1"/>
</dbReference>
<evidence type="ECO:0000256" key="1">
    <source>
        <dbReference type="ARBA" id="ARBA00004418"/>
    </source>
</evidence>
<organism evidence="10 11">
    <name type="scientific">Rhodanobacter lycopersici</name>
    <dbReference type="NCBI Taxonomy" id="3162487"/>
    <lineage>
        <taxon>Bacteria</taxon>
        <taxon>Pseudomonadati</taxon>
        <taxon>Pseudomonadota</taxon>
        <taxon>Gammaproteobacteria</taxon>
        <taxon>Lysobacterales</taxon>
        <taxon>Rhodanobacteraceae</taxon>
        <taxon>Rhodanobacter</taxon>
    </lineage>
</organism>
<keyword evidence="5" id="KW-1015">Disulfide bond</keyword>
<keyword evidence="11" id="KW-1185">Reference proteome</keyword>
<dbReference type="SUPFAM" id="SSF52833">
    <property type="entry name" value="Thioredoxin-like"/>
    <property type="match status" value="1"/>
</dbReference>
<proteinExistence type="inferred from homology"/>
<evidence type="ECO:0000256" key="4">
    <source>
        <dbReference type="ARBA" id="ARBA00022764"/>
    </source>
</evidence>
<dbReference type="PANTHER" id="PTHR35272">
    <property type="entry name" value="THIOL:DISULFIDE INTERCHANGE PROTEIN DSBC-RELATED"/>
    <property type="match status" value="1"/>
</dbReference>
<comment type="caution">
    <text evidence="10">The sequence shown here is derived from an EMBL/GenBank/DDBJ whole genome shotgun (WGS) entry which is preliminary data.</text>
</comment>
<sequence length="268" mass="28588">MLKQLLLAVCVSGFALTACAADNATAAAPAADAPASAVVLGNGVDAAALKLVQQSLTKLAPGVEVDVVNRAPMPGFYQVIASGQLVYVSTDGKYLLNGDLVDMGAKKSLNDVAWAAYRKAELAKVPASARIEYAPPNPKYRVTVFTDVSCPYCKVLHEHMAEFNREGIAVDYLAWPREGVTDLRGQPTPIYKEMVSVWCAADRKAAFTAAKEDHAPKQASCSNPVRYEYELGLKLGVNGTPAIFTPSGRQVGGYLTPAQLLQELQKEG</sequence>
<dbReference type="InterPro" id="IPR012336">
    <property type="entry name" value="Thioredoxin-like_fold"/>
</dbReference>
<evidence type="ECO:0000256" key="5">
    <source>
        <dbReference type="ARBA" id="ARBA00023157"/>
    </source>
</evidence>
<dbReference type="InterPro" id="IPR018950">
    <property type="entry name" value="DiS-bond_isomerase_DsbC/G_N"/>
</dbReference>
<evidence type="ECO:0000256" key="3">
    <source>
        <dbReference type="ARBA" id="ARBA00022729"/>
    </source>
</evidence>
<dbReference type="InterPro" id="IPR036249">
    <property type="entry name" value="Thioredoxin-like_sf"/>
</dbReference>
<dbReference type="PROSITE" id="PS51257">
    <property type="entry name" value="PROKAR_LIPOPROTEIN"/>
    <property type="match status" value="1"/>
</dbReference>
<accession>A0ABV3QIN3</accession>
<dbReference type="Gene3D" id="3.10.450.70">
    <property type="entry name" value="Disulphide bond isomerase, DsbC/G, N-terminal"/>
    <property type="match status" value="1"/>
</dbReference>
<evidence type="ECO:0000256" key="6">
    <source>
        <dbReference type="ARBA" id="ARBA00023284"/>
    </source>
</evidence>